<sequence>MQWSPAQTVAVMAAGTIRMPKNCVNATAAREKARLTQTPVATAAVKARFSACLAMELARYPRTTARPAAEQRKLPAGCVMVPVKGTMKTTASVDDVTAQGLRAVLPVRKDV</sequence>
<name>A0A4P6FX43_9PSED</name>
<dbReference type="Proteomes" id="UP000291121">
    <property type="component" value="Chromosome"/>
</dbReference>
<dbReference type="AlphaFoldDB" id="A0A4P6FX43"/>
<proteinExistence type="predicted"/>
<gene>
    <name evidence="1" type="ORF">CUN61_05025</name>
</gene>
<keyword evidence="2" id="KW-1185">Reference proteome</keyword>
<evidence type="ECO:0000313" key="2">
    <source>
        <dbReference type="Proteomes" id="UP000291121"/>
    </source>
</evidence>
<dbReference type="EMBL" id="CP024767">
    <property type="protein sequence ID" value="QAY83369.1"/>
    <property type="molecule type" value="Genomic_DNA"/>
</dbReference>
<accession>A0A4P6FX43</accession>
<organism evidence="1 2">
    <name type="scientific">Pseudomonas arsenicoxydans</name>
    <dbReference type="NCBI Taxonomy" id="702115"/>
    <lineage>
        <taxon>Bacteria</taxon>
        <taxon>Pseudomonadati</taxon>
        <taxon>Pseudomonadota</taxon>
        <taxon>Gammaproteobacteria</taxon>
        <taxon>Pseudomonadales</taxon>
        <taxon>Pseudomonadaceae</taxon>
        <taxon>Pseudomonas</taxon>
    </lineage>
</organism>
<reference evidence="1 2" key="1">
    <citation type="submission" date="2017-11" db="EMBL/GenBank/DDBJ databases">
        <title>Genome sequence of Pseudomonas arsenicoxydans ACM1.</title>
        <authorList>
            <person name="Nascimento F.X."/>
        </authorList>
    </citation>
    <scope>NUCLEOTIDE SEQUENCE [LARGE SCALE GENOMIC DNA]</scope>
    <source>
        <strain evidence="1 2">ACM1</strain>
    </source>
</reference>
<evidence type="ECO:0000313" key="1">
    <source>
        <dbReference type="EMBL" id="QAY83369.1"/>
    </source>
</evidence>
<protein>
    <submittedName>
        <fullName evidence="1">Uncharacterized protein</fullName>
    </submittedName>
</protein>